<dbReference type="PANTHER" id="PTHR10314">
    <property type="entry name" value="CYSTATHIONINE BETA-SYNTHASE"/>
    <property type="match status" value="1"/>
</dbReference>
<keyword evidence="4" id="KW-0663">Pyridoxal phosphate</keyword>
<organism evidence="8 9">
    <name type="scientific">Fischerella thermalis CCMEE 5268</name>
    <dbReference type="NCBI Taxonomy" id="2019662"/>
    <lineage>
        <taxon>Bacteria</taxon>
        <taxon>Bacillati</taxon>
        <taxon>Cyanobacteriota</taxon>
        <taxon>Cyanophyceae</taxon>
        <taxon>Nostocales</taxon>
        <taxon>Hapalosiphonaceae</taxon>
        <taxon>Fischerella</taxon>
    </lineage>
</organism>
<evidence type="ECO:0000313" key="9">
    <source>
        <dbReference type="Proteomes" id="UP000235025"/>
    </source>
</evidence>
<dbReference type="EMBL" id="NMQA01000123">
    <property type="protein sequence ID" value="PLZ98382.1"/>
    <property type="molecule type" value="Genomic_DNA"/>
</dbReference>
<proteinExistence type="predicted"/>
<gene>
    <name evidence="8" type="ORF">CEN50_11410</name>
</gene>
<keyword evidence="5" id="KW-0809">Transit peptide</keyword>
<evidence type="ECO:0000256" key="3">
    <source>
        <dbReference type="ARBA" id="ARBA00022679"/>
    </source>
</evidence>
<evidence type="ECO:0000256" key="5">
    <source>
        <dbReference type="ARBA" id="ARBA00022946"/>
    </source>
</evidence>
<keyword evidence="2" id="KW-0028">Amino-acid biosynthesis</keyword>
<comment type="cofactor">
    <cofactor evidence="1">
        <name>pyridoxal 5'-phosphate</name>
        <dbReference type="ChEBI" id="CHEBI:597326"/>
    </cofactor>
</comment>
<reference evidence="8 9" key="1">
    <citation type="submission" date="2017-07" db="EMBL/GenBank/DDBJ databases">
        <title>Genomes of Fischerella (Mastigocladus) sp. strains.</title>
        <authorList>
            <person name="Miller S.R."/>
        </authorList>
    </citation>
    <scope>NUCLEOTIDE SEQUENCE [LARGE SCALE GENOMIC DNA]</scope>
    <source>
        <strain evidence="8 9">CCMEE 5268</strain>
    </source>
</reference>
<dbReference type="InterPro" id="IPR001926">
    <property type="entry name" value="TrpB-like_PALP"/>
</dbReference>
<dbReference type="Gene3D" id="3.40.50.1100">
    <property type="match status" value="2"/>
</dbReference>
<evidence type="ECO:0000256" key="1">
    <source>
        <dbReference type="ARBA" id="ARBA00001933"/>
    </source>
</evidence>
<dbReference type="CDD" id="cd01561">
    <property type="entry name" value="CBS_like"/>
    <property type="match status" value="1"/>
</dbReference>
<evidence type="ECO:0000313" key="8">
    <source>
        <dbReference type="EMBL" id="PLZ98382.1"/>
    </source>
</evidence>
<dbReference type="Proteomes" id="UP000235025">
    <property type="component" value="Unassembled WGS sequence"/>
</dbReference>
<dbReference type="NCBIfam" id="NF007989">
    <property type="entry name" value="PRK10717.1"/>
    <property type="match status" value="1"/>
</dbReference>
<comment type="pathway">
    <text evidence="6">Amino-acid biosynthesis.</text>
</comment>
<dbReference type="GO" id="GO:0016765">
    <property type="term" value="F:transferase activity, transferring alkyl or aryl (other than methyl) groups"/>
    <property type="evidence" value="ECO:0007669"/>
    <property type="project" value="UniProtKB-ARBA"/>
</dbReference>
<dbReference type="InterPro" id="IPR001216">
    <property type="entry name" value="P-phosphate_BS"/>
</dbReference>
<name>A0A2N6KGK8_9CYAN</name>
<dbReference type="InterPro" id="IPR050214">
    <property type="entry name" value="Cys_Synth/Cystath_Beta-Synth"/>
</dbReference>
<sequence length="324" mass="34726">MDIKNGFVGTVGKTPLIRLNSFCEETGCEILGKAEFLNPGGSVKDRAALYIIQDAEEKGLLKPGGTVVEGTAGNTGIGLAHICNAKGYKCLIIIPDTQSQEKMDALRVLGAEVRPVPAVPYKDPNNYVKLSGRVASEMENAIWANQFDNLANRRAHYETTGPEIWTQTDGTIDGWVAATGTGGTYAGVSLFLKEKNPDIKCVVADPMGSGLYSYIKTGEIKMEGNSITEGIGNSRITANMEGAPADDAIQIHDQEALRVVYQLLRKDGLFMGGSTGINVAAAVALAKQMGPGHTIVTILCDSGSRYQSRIFNREWLQSKGLLPE</sequence>
<comment type="caution">
    <text evidence="8">The sequence shown here is derived from an EMBL/GenBank/DDBJ whole genome shotgun (WGS) entry which is preliminary data.</text>
</comment>
<keyword evidence="3" id="KW-0808">Transferase</keyword>
<dbReference type="RefSeq" id="WP_102172755.1">
    <property type="nucleotide sequence ID" value="NZ_NMQA01000123.1"/>
</dbReference>
<feature type="domain" description="Tryptophan synthase beta chain-like PALP" evidence="7">
    <location>
        <begin position="10"/>
        <end position="301"/>
    </location>
</feature>
<evidence type="ECO:0000256" key="2">
    <source>
        <dbReference type="ARBA" id="ARBA00022605"/>
    </source>
</evidence>
<dbReference type="SUPFAM" id="SSF53686">
    <property type="entry name" value="Tryptophan synthase beta subunit-like PLP-dependent enzymes"/>
    <property type="match status" value="1"/>
</dbReference>
<evidence type="ECO:0000256" key="4">
    <source>
        <dbReference type="ARBA" id="ARBA00022898"/>
    </source>
</evidence>
<dbReference type="FunFam" id="3.40.50.1100:FF:000011">
    <property type="entry name" value="Cysteine synthase (o-acetylserine)"/>
    <property type="match status" value="1"/>
</dbReference>
<dbReference type="InterPro" id="IPR036052">
    <property type="entry name" value="TrpB-like_PALP_sf"/>
</dbReference>
<protein>
    <submittedName>
        <fullName evidence="8">Cysteine synthase A</fullName>
    </submittedName>
</protein>
<dbReference type="PROSITE" id="PS00901">
    <property type="entry name" value="CYS_SYNTHASE"/>
    <property type="match status" value="1"/>
</dbReference>
<dbReference type="AlphaFoldDB" id="A0A2N6KGK8"/>
<dbReference type="GO" id="GO:0006535">
    <property type="term" value="P:cysteine biosynthetic process from serine"/>
    <property type="evidence" value="ECO:0007669"/>
    <property type="project" value="InterPro"/>
</dbReference>
<accession>A0A2N6KGK8</accession>
<evidence type="ECO:0000256" key="6">
    <source>
        <dbReference type="ARBA" id="ARBA00029440"/>
    </source>
</evidence>
<dbReference type="Pfam" id="PF00291">
    <property type="entry name" value="PALP"/>
    <property type="match status" value="1"/>
</dbReference>
<evidence type="ECO:0000259" key="7">
    <source>
        <dbReference type="Pfam" id="PF00291"/>
    </source>
</evidence>